<evidence type="ECO:0000313" key="2">
    <source>
        <dbReference type="EMBL" id="CAH2294005.1"/>
    </source>
</evidence>
<protein>
    <submittedName>
        <fullName evidence="2">Uncharacterized protein</fullName>
    </submittedName>
</protein>
<accession>A0AAD1W9L1</accession>
<reference evidence="2" key="1">
    <citation type="submission" date="2022-03" db="EMBL/GenBank/DDBJ databases">
        <authorList>
            <person name="Alioto T."/>
            <person name="Alioto T."/>
            <person name="Gomez Garrido J."/>
        </authorList>
    </citation>
    <scope>NUCLEOTIDE SEQUENCE</scope>
</reference>
<evidence type="ECO:0000256" key="1">
    <source>
        <dbReference type="SAM" id="MobiDB-lite"/>
    </source>
</evidence>
<feature type="compositionally biased region" description="Basic and acidic residues" evidence="1">
    <location>
        <begin position="80"/>
        <end position="97"/>
    </location>
</feature>
<feature type="region of interest" description="Disordered" evidence="1">
    <location>
        <begin position="53"/>
        <end position="97"/>
    </location>
</feature>
<proteinExistence type="predicted"/>
<organism evidence="2 3">
    <name type="scientific">Pelobates cultripes</name>
    <name type="common">Western spadefoot toad</name>
    <dbReference type="NCBI Taxonomy" id="61616"/>
    <lineage>
        <taxon>Eukaryota</taxon>
        <taxon>Metazoa</taxon>
        <taxon>Chordata</taxon>
        <taxon>Craniata</taxon>
        <taxon>Vertebrata</taxon>
        <taxon>Euteleostomi</taxon>
        <taxon>Amphibia</taxon>
        <taxon>Batrachia</taxon>
        <taxon>Anura</taxon>
        <taxon>Pelobatoidea</taxon>
        <taxon>Pelobatidae</taxon>
        <taxon>Pelobates</taxon>
    </lineage>
</organism>
<name>A0AAD1W9L1_PELCU</name>
<dbReference type="Proteomes" id="UP001295444">
    <property type="component" value="Chromosome 05"/>
</dbReference>
<dbReference type="AlphaFoldDB" id="A0AAD1W9L1"/>
<gene>
    <name evidence="2" type="ORF">PECUL_23A046108</name>
</gene>
<feature type="compositionally biased region" description="Basic and acidic residues" evidence="1">
    <location>
        <begin position="62"/>
        <end position="73"/>
    </location>
</feature>
<sequence>MLRPLTRVLISQKMLSSYLKALDRYGTSKSLTFCNSHQSTCAGLIRWTSINHLHHPRLTRRTHSEGTDPDRNPQDQQAPHADRADNKTTDPQKDSEL</sequence>
<evidence type="ECO:0000313" key="3">
    <source>
        <dbReference type="Proteomes" id="UP001295444"/>
    </source>
</evidence>
<keyword evidence="3" id="KW-1185">Reference proteome</keyword>
<dbReference type="EMBL" id="OW240916">
    <property type="protein sequence ID" value="CAH2294005.1"/>
    <property type="molecule type" value="Genomic_DNA"/>
</dbReference>